<evidence type="ECO:0000313" key="2">
    <source>
        <dbReference type="Proteomes" id="UP000000845"/>
    </source>
</evidence>
<dbReference type="AlphaFoldDB" id="D1AKN2"/>
<dbReference type="Pfam" id="PF07661">
    <property type="entry name" value="MORN_2"/>
    <property type="match status" value="2"/>
</dbReference>
<accession>D1AKN2</accession>
<gene>
    <name evidence="1" type="ordered locus">Sterm_2294</name>
</gene>
<dbReference type="KEGG" id="str:Sterm_2294"/>
<evidence type="ECO:0008006" key="3">
    <source>
        <dbReference type="Google" id="ProtNLM"/>
    </source>
</evidence>
<dbReference type="Proteomes" id="UP000000845">
    <property type="component" value="Chromosome"/>
</dbReference>
<dbReference type="SUPFAM" id="SSF82185">
    <property type="entry name" value="Histone H3 K4-specific methyltransferase SET7/9 N-terminal domain"/>
    <property type="match status" value="1"/>
</dbReference>
<evidence type="ECO:0000313" key="1">
    <source>
        <dbReference type="EMBL" id="ACZ09148.1"/>
    </source>
</evidence>
<dbReference type="eggNOG" id="COG2849">
    <property type="taxonomic scope" value="Bacteria"/>
</dbReference>
<dbReference type="EMBL" id="CP001739">
    <property type="protein sequence ID" value="ACZ09148.1"/>
    <property type="molecule type" value="Genomic_DNA"/>
</dbReference>
<reference evidence="2" key="1">
    <citation type="submission" date="2009-09" db="EMBL/GenBank/DDBJ databases">
        <title>The complete chromosome of Sebaldella termitidis ATCC 33386.</title>
        <authorList>
            <consortium name="US DOE Joint Genome Institute (JGI-PGF)"/>
            <person name="Lucas S."/>
            <person name="Copeland A."/>
            <person name="Lapidus A."/>
            <person name="Glavina del Rio T."/>
            <person name="Dalin E."/>
            <person name="Tice H."/>
            <person name="Bruce D."/>
            <person name="Goodwin L."/>
            <person name="Pitluck S."/>
            <person name="Kyrpides N."/>
            <person name="Mavromatis K."/>
            <person name="Ivanova N."/>
            <person name="Mikhailova N."/>
            <person name="Sims D."/>
            <person name="Meincke L."/>
            <person name="Brettin T."/>
            <person name="Detter J.C."/>
            <person name="Han C."/>
            <person name="Larimer F."/>
            <person name="Land M."/>
            <person name="Hauser L."/>
            <person name="Markowitz V."/>
            <person name="Cheng J.F."/>
            <person name="Hugenholtz P."/>
            <person name="Woyke T."/>
            <person name="Wu D."/>
            <person name="Eisen J.A."/>
        </authorList>
    </citation>
    <scope>NUCLEOTIDE SEQUENCE [LARGE SCALE GENOMIC DNA]</scope>
    <source>
        <strain evidence="2">ATCC 33386 / NCTC 11300</strain>
    </source>
</reference>
<protein>
    <recommendedName>
        <fullName evidence="3">MORN variant repeat protein</fullName>
    </recommendedName>
</protein>
<dbReference type="HOGENOM" id="CLU_1804861_0_0_0"/>
<sequence>MKKILLLCLFLFVTIIGFSYESTGLKVYDELNYKKGTFITYVDETGAPINDRTLAVSYKRAYKQKGGVKVVADFFVATNTPALIYQTDKNNVVQGLFVKFHENGNIASKGNYKNGKPDGDITYYDENGNIEQVDKYENGELVR</sequence>
<dbReference type="InterPro" id="IPR011652">
    <property type="entry name" value="MORN_2"/>
</dbReference>
<name>D1AKN2_SEBTE</name>
<dbReference type="RefSeq" id="WP_012861742.1">
    <property type="nucleotide sequence ID" value="NC_013517.1"/>
</dbReference>
<dbReference type="Gene3D" id="2.20.110.10">
    <property type="entry name" value="Histone H3 K4-specific methyltransferase SET7/9 N-terminal domain"/>
    <property type="match status" value="1"/>
</dbReference>
<proteinExistence type="predicted"/>
<dbReference type="STRING" id="526218.Sterm_2294"/>
<organism evidence="1 2">
    <name type="scientific">Sebaldella termitidis (strain ATCC 33386 / NCTC 11300)</name>
    <dbReference type="NCBI Taxonomy" id="526218"/>
    <lineage>
        <taxon>Bacteria</taxon>
        <taxon>Fusobacteriati</taxon>
        <taxon>Fusobacteriota</taxon>
        <taxon>Fusobacteriia</taxon>
        <taxon>Fusobacteriales</taxon>
        <taxon>Leptotrichiaceae</taxon>
        <taxon>Sebaldella</taxon>
    </lineage>
</organism>
<reference evidence="1 2" key="2">
    <citation type="journal article" date="2010" name="Stand. Genomic Sci.">
        <title>Complete genome sequence of Sebaldella termitidis type strain (NCTC 11300).</title>
        <authorList>
            <person name="Harmon-Smith M."/>
            <person name="Celia L."/>
            <person name="Chertkov O."/>
            <person name="Lapidus A."/>
            <person name="Copeland A."/>
            <person name="Glavina Del Rio T."/>
            <person name="Nolan M."/>
            <person name="Lucas S."/>
            <person name="Tice H."/>
            <person name="Cheng J.F."/>
            <person name="Han C."/>
            <person name="Detter J.C."/>
            <person name="Bruce D."/>
            <person name="Goodwin L."/>
            <person name="Pitluck S."/>
            <person name="Pati A."/>
            <person name="Liolios K."/>
            <person name="Ivanova N."/>
            <person name="Mavromatis K."/>
            <person name="Mikhailova N."/>
            <person name="Chen A."/>
            <person name="Palaniappan K."/>
            <person name="Land M."/>
            <person name="Hauser L."/>
            <person name="Chang Y.J."/>
            <person name="Jeffries C.D."/>
            <person name="Brettin T."/>
            <person name="Goker M."/>
            <person name="Beck B."/>
            <person name="Bristow J."/>
            <person name="Eisen J.A."/>
            <person name="Markowitz V."/>
            <person name="Hugenholtz P."/>
            <person name="Kyrpides N.C."/>
            <person name="Klenk H.P."/>
            <person name="Chen F."/>
        </authorList>
    </citation>
    <scope>NUCLEOTIDE SEQUENCE [LARGE SCALE GENOMIC DNA]</scope>
    <source>
        <strain evidence="2">ATCC 33386 / NCTC 11300</strain>
    </source>
</reference>
<keyword evidence="2" id="KW-1185">Reference proteome</keyword>